<reference evidence="3" key="1">
    <citation type="submission" date="2023-03" db="EMBL/GenBank/DDBJ databases">
        <authorList>
            <person name="Cleenwerck I."/>
        </authorList>
    </citation>
    <scope>NUCLEOTIDE SEQUENCE</scope>
    <source>
        <strain evidence="3">LMG 32879</strain>
    </source>
</reference>
<dbReference type="InterPro" id="IPR000639">
    <property type="entry name" value="Epox_hydrolase-like"/>
</dbReference>
<evidence type="ECO:0000259" key="2">
    <source>
        <dbReference type="Pfam" id="PF00561"/>
    </source>
</evidence>
<accession>A0AA35Y229</accession>
<sequence>MGFITTRDGINLHVKDSGVGPAVLLIHGWPLTGDMWEYQTLALQEAGYRVIAYDRRGFGQSSHPIGPYDYDTLAEDLATIINTLELSDVTLVGFSMGGGEVARYLSRHGSALVRSTVLISTVLPGLMRSSANPDGIDFELIAEMKSSIRKDRFHFLRQFMRTFYGVSTLFHPVSDAILDWSFLLAVMASPMATLECIEAWGTTDFTADMPAFAGVPTLVIHGTDDSCVPVEISSARAALLIPHARFTTYESAPHGLFASHHEQLNSDLLGFLGARS</sequence>
<comment type="caution">
    <text evidence="3">The sequence shown here is derived from an EMBL/GenBank/DDBJ whole genome shotgun (WGS) entry which is preliminary data.</text>
</comment>
<proteinExistence type="inferred from homology"/>
<evidence type="ECO:0000256" key="1">
    <source>
        <dbReference type="ARBA" id="ARBA00038128"/>
    </source>
</evidence>
<organism evidence="3 4">
    <name type="scientific">Brytella acorum</name>
    <dbReference type="NCBI Taxonomy" id="2959299"/>
    <lineage>
        <taxon>Bacteria</taxon>
        <taxon>Pseudomonadati</taxon>
        <taxon>Pseudomonadota</taxon>
        <taxon>Alphaproteobacteria</taxon>
        <taxon>Acetobacterales</taxon>
        <taxon>Acetobacteraceae</taxon>
        <taxon>Brytella</taxon>
    </lineage>
</organism>
<dbReference type="InterPro" id="IPR029058">
    <property type="entry name" value="AB_hydrolase_fold"/>
</dbReference>
<dbReference type="GO" id="GO:0016787">
    <property type="term" value="F:hydrolase activity"/>
    <property type="evidence" value="ECO:0007669"/>
    <property type="project" value="UniProtKB-KW"/>
</dbReference>
<keyword evidence="4" id="KW-1185">Reference proteome</keyword>
<dbReference type="PRINTS" id="PR00412">
    <property type="entry name" value="EPOXHYDRLASE"/>
</dbReference>
<dbReference type="PRINTS" id="PR00111">
    <property type="entry name" value="ABHYDROLASE"/>
</dbReference>
<dbReference type="InterPro" id="IPR000073">
    <property type="entry name" value="AB_hydrolase_1"/>
</dbReference>
<evidence type="ECO:0000313" key="4">
    <source>
        <dbReference type="Proteomes" id="UP001176960"/>
    </source>
</evidence>
<protein>
    <submittedName>
        <fullName evidence="3">Alpha/beta hydrolase</fullName>
    </submittedName>
</protein>
<dbReference type="PANTHER" id="PTHR43433">
    <property type="entry name" value="HYDROLASE, ALPHA/BETA FOLD FAMILY PROTEIN"/>
    <property type="match status" value="1"/>
</dbReference>
<dbReference type="FunFam" id="3.40.50.1820:FF:000205">
    <property type="entry name" value="Non-haem bromoperoxidase BPO-A2"/>
    <property type="match status" value="1"/>
</dbReference>
<dbReference type="SUPFAM" id="SSF53474">
    <property type="entry name" value="alpha/beta-Hydrolases"/>
    <property type="match status" value="1"/>
</dbReference>
<name>A0AA35Y229_9PROT</name>
<dbReference type="PANTHER" id="PTHR43433:SF4">
    <property type="entry name" value="NON-HEME CHLOROPEROXIDASE-RELATED"/>
    <property type="match status" value="1"/>
</dbReference>
<keyword evidence="3" id="KW-0378">Hydrolase</keyword>
<evidence type="ECO:0000313" key="3">
    <source>
        <dbReference type="EMBL" id="CAI9121177.1"/>
    </source>
</evidence>
<dbReference type="InterPro" id="IPR050471">
    <property type="entry name" value="AB_hydrolase"/>
</dbReference>
<dbReference type="AlphaFoldDB" id="A0AA35Y229"/>
<dbReference type="Gene3D" id="3.40.50.1820">
    <property type="entry name" value="alpha/beta hydrolase"/>
    <property type="match status" value="1"/>
</dbReference>
<comment type="similarity">
    <text evidence="1">Belongs to the AB hydrolase superfamily. Bacterial non-heme haloperoxidase / perhydrolase family.</text>
</comment>
<dbReference type="RefSeq" id="WP_289841424.1">
    <property type="nucleotide sequence ID" value="NZ_CATKSH010000011.1"/>
</dbReference>
<dbReference type="EMBL" id="CATKSH010000011">
    <property type="protein sequence ID" value="CAI9121177.1"/>
    <property type="molecule type" value="Genomic_DNA"/>
</dbReference>
<gene>
    <name evidence="3" type="ORF">LMG32879_002023</name>
</gene>
<dbReference type="Proteomes" id="UP001176960">
    <property type="component" value="Unassembled WGS sequence"/>
</dbReference>
<dbReference type="Pfam" id="PF00561">
    <property type="entry name" value="Abhydrolase_1"/>
    <property type="match status" value="1"/>
</dbReference>
<feature type="domain" description="AB hydrolase-1" evidence="2">
    <location>
        <begin position="21"/>
        <end position="257"/>
    </location>
</feature>